<keyword evidence="4 6" id="KW-1133">Transmembrane helix</keyword>
<keyword evidence="5 6" id="KW-0472">Membrane</keyword>
<feature type="transmembrane region" description="Helical" evidence="6">
    <location>
        <begin position="12"/>
        <end position="34"/>
    </location>
</feature>
<dbReference type="InterPro" id="IPR045062">
    <property type="entry name" value="Cyt_c_biogenesis_CcsA/CcmC"/>
</dbReference>
<dbReference type="Pfam" id="PF01578">
    <property type="entry name" value="Cytochrom_C_asm"/>
    <property type="match status" value="1"/>
</dbReference>
<evidence type="ECO:0000259" key="7">
    <source>
        <dbReference type="Pfam" id="PF01578"/>
    </source>
</evidence>
<feature type="transmembrane region" description="Helical" evidence="6">
    <location>
        <begin position="46"/>
        <end position="67"/>
    </location>
</feature>
<dbReference type="GO" id="GO:0020037">
    <property type="term" value="F:heme binding"/>
    <property type="evidence" value="ECO:0007669"/>
    <property type="project" value="InterPro"/>
</dbReference>
<protein>
    <submittedName>
        <fullName evidence="8">Cytochrome c-type biogenesis protein CcsA/ResC</fullName>
    </submittedName>
</protein>
<feature type="transmembrane region" description="Helical" evidence="6">
    <location>
        <begin position="217"/>
        <end position="240"/>
    </location>
</feature>
<dbReference type="GO" id="GO:0017004">
    <property type="term" value="P:cytochrome complex assembly"/>
    <property type="evidence" value="ECO:0007669"/>
    <property type="project" value="UniProtKB-KW"/>
</dbReference>
<reference evidence="8" key="1">
    <citation type="submission" date="2018-06" db="EMBL/GenBank/DDBJ databases">
        <authorList>
            <person name="Zhirakovskaya E."/>
        </authorList>
    </citation>
    <scope>NUCLEOTIDE SEQUENCE</scope>
</reference>
<proteinExistence type="predicted"/>
<evidence type="ECO:0000256" key="3">
    <source>
        <dbReference type="ARBA" id="ARBA00022748"/>
    </source>
</evidence>
<evidence type="ECO:0000256" key="5">
    <source>
        <dbReference type="ARBA" id="ARBA00023136"/>
    </source>
</evidence>
<name>A0A3B1AFP6_9ZZZZ</name>
<gene>
    <name evidence="8" type="ORF">MNBD_GAMMA20-1940</name>
</gene>
<feature type="transmembrane region" description="Helical" evidence="6">
    <location>
        <begin position="143"/>
        <end position="167"/>
    </location>
</feature>
<keyword evidence="3" id="KW-0201">Cytochrome c-type biogenesis</keyword>
<organism evidence="8">
    <name type="scientific">hydrothermal vent metagenome</name>
    <dbReference type="NCBI Taxonomy" id="652676"/>
    <lineage>
        <taxon>unclassified sequences</taxon>
        <taxon>metagenomes</taxon>
        <taxon>ecological metagenomes</taxon>
    </lineage>
</organism>
<dbReference type="AlphaFoldDB" id="A0A3B1AFP6"/>
<dbReference type="PANTHER" id="PTHR30071">
    <property type="entry name" value="HEME EXPORTER PROTEIN C"/>
    <property type="match status" value="1"/>
</dbReference>
<sequence length="281" mass="31689">MNVVAEQPWLWAGLFAYLVATLVAMWGLSPRLVGSESVQSHRHERIVLGAIVLGVLLLTIAIAVRWVRIGHGPWLNLFELLMSQLWSLGLIYALLYWRLPGLRPSAAIVMLVMWILGSWVLILEPADSYFPATYYNVWKWSHVGLGKVFLALLLAGVGLGGVMILRLTERGRRWFRAMPSDGVIDKLAWRLMMLALVFDSLMLITGAVWAQDAWGRYWAWDALETSAFFTWLLLAVGLHIRLSYKVPPWASGVMIISIFVLAFVTYFGMPYVSTVAHKGMV</sequence>
<dbReference type="EMBL" id="UOFU01000004">
    <property type="protein sequence ID" value="VAW92704.1"/>
    <property type="molecule type" value="Genomic_DNA"/>
</dbReference>
<evidence type="ECO:0000313" key="8">
    <source>
        <dbReference type="EMBL" id="VAW92704.1"/>
    </source>
</evidence>
<feature type="transmembrane region" description="Helical" evidence="6">
    <location>
        <begin position="187"/>
        <end position="211"/>
    </location>
</feature>
<evidence type="ECO:0000256" key="4">
    <source>
        <dbReference type="ARBA" id="ARBA00022989"/>
    </source>
</evidence>
<evidence type="ECO:0000256" key="1">
    <source>
        <dbReference type="ARBA" id="ARBA00004141"/>
    </source>
</evidence>
<keyword evidence="2 6" id="KW-0812">Transmembrane</keyword>
<dbReference type="InterPro" id="IPR002541">
    <property type="entry name" value="Cyt_c_assembly"/>
</dbReference>
<feature type="transmembrane region" description="Helical" evidence="6">
    <location>
        <begin position="104"/>
        <end position="123"/>
    </location>
</feature>
<feature type="transmembrane region" description="Helical" evidence="6">
    <location>
        <begin position="73"/>
        <end position="97"/>
    </location>
</feature>
<accession>A0A3B1AFP6</accession>
<evidence type="ECO:0000256" key="6">
    <source>
        <dbReference type="SAM" id="Phobius"/>
    </source>
</evidence>
<dbReference type="PANTHER" id="PTHR30071:SF1">
    <property type="entry name" value="CYTOCHROME B_B6 PROTEIN-RELATED"/>
    <property type="match status" value="1"/>
</dbReference>
<evidence type="ECO:0000256" key="2">
    <source>
        <dbReference type="ARBA" id="ARBA00022692"/>
    </source>
</evidence>
<dbReference type="GO" id="GO:0005886">
    <property type="term" value="C:plasma membrane"/>
    <property type="evidence" value="ECO:0007669"/>
    <property type="project" value="TreeGrafter"/>
</dbReference>
<feature type="transmembrane region" description="Helical" evidence="6">
    <location>
        <begin position="252"/>
        <end position="272"/>
    </location>
</feature>
<comment type="subcellular location">
    <subcellularLocation>
        <location evidence="1">Membrane</location>
        <topology evidence="1">Multi-pass membrane protein</topology>
    </subcellularLocation>
</comment>
<feature type="domain" description="Cytochrome c assembly protein" evidence="7">
    <location>
        <begin position="74"/>
        <end position="273"/>
    </location>
</feature>